<sequence>MSRNRSKGIWLMVAAVFCFALQDGFSRHLAETYNTLMVIMVRYWVFAAFVLVLALRRPEGFRAAIRTKRPVVHALRGTLLVAEVCLIVWGYTMIGLIESHAVFAVCPLLIAALSGPILGEKIGWQRWAAIGAGLVGVLVVLRPTSGVFSWPALLPFAAALMFATYSILTRLSARDEAVFPSFFWSAIIGAGFMTLLGLPNWQAVQGVDLGYLAVYCALAILSHWLLTICYENAEANVVQPYAYLQIVFVTVIGMLVYGERLAPMVALGTVIVVAAGIFALTQERRRA</sequence>
<feature type="transmembrane region" description="Helical" evidence="1">
    <location>
        <begin position="209"/>
        <end position="229"/>
    </location>
</feature>
<dbReference type="PANTHER" id="PTHR22911">
    <property type="entry name" value="ACYL-MALONYL CONDENSING ENZYME-RELATED"/>
    <property type="match status" value="1"/>
</dbReference>
<dbReference type="Gene3D" id="1.10.3730.20">
    <property type="match status" value="1"/>
</dbReference>
<dbReference type="AlphaFoldDB" id="A0A2S0UNT0"/>
<reference evidence="3 4" key="1">
    <citation type="submission" date="2018-04" db="EMBL/GenBank/DDBJ databases">
        <title>Genome sequencing of Gemmobacter.</title>
        <authorList>
            <person name="Yi H."/>
            <person name="Baek M.-G."/>
        </authorList>
    </citation>
    <scope>NUCLEOTIDE SEQUENCE [LARGE SCALE GENOMIC DNA]</scope>
    <source>
        <strain evidence="3 4">HYN0069</strain>
    </source>
</reference>
<organism evidence="3 4">
    <name type="scientific">Paragemmobacter aquarius</name>
    <dbReference type="NCBI Taxonomy" id="2169400"/>
    <lineage>
        <taxon>Bacteria</taxon>
        <taxon>Pseudomonadati</taxon>
        <taxon>Pseudomonadota</taxon>
        <taxon>Alphaproteobacteria</taxon>
        <taxon>Rhodobacterales</taxon>
        <taxon>Paracoccaceae</taxon>
        <taxon>Paragemmobacter</taxon>
    </lineage>
</organism>
<feature type="transmembrane region" description="Helical" evidence="1">
    <location>
        <begin position="177"/>
        <end position="197"/>
    </location>
</feature>
<dbReference type="GO" id="GO:0016020">
    <property type="term" value="C:membrane"/>
    <property type="evidence" value="ECO:0007669"/>
    <property type="project" value="InterPro"/>
</dbReference>
<dbReference type="EMBL" id="CP028918">
    <property type="protein sequence ID" value="AWB49474.1"/>
    <property type="molecule type" value="Genomic_DNA"/>
</dbReference>
<feature type="transmembrane region" description="Helical" evidence="1">
    <location>
        <begin position="126"/>
        <end position="142"/>
    </location>
</feature>
<feature type="transmembrane region" description="Helical" evidence="1">
    <location>
        <begin position="36"/>
        <end position="55"/>
    </location>
</feature>
<evidence type="ECO:0000313" key="4">
    <source>
        <dbReference type="Proteomes" id="UP000244496"/>
    </source>
</evidence>
<dbReference type="Pfam" id="PF00892">
    <property type="entry name" value="EamA"/>
    <property type="match status" value="2"/>
</dbReference>
<evidence type="ECO:0000313" key="3">
    <source>
        <dbReference type="EMBL" id="AWB49474.1"/>
    </source>
</evidence>
<accession>A0A2S0UNT0</accession>
<dbReference type="OrthoDB" id="9807937at2"/>
<dbReference type="KEGG" id="geh:HYN69_14065"/>
<name>A0A2S0UNT0_9RHOB</name>
<keyword evidence="1" id="KW-0472">Membrane</keyword>
<feature type="transmembrane region" description="Helical" evidence="1">
    <location>
        <begin position="241"/>
        <end position="258"/>
    </location>
</feature>
<feature type="transmembrane region" description="Helical" evidence="1">
    <location>
        <begin position="75"/>
        <end position="94"/>
    </location>
</feature>
<feature type="transmembrane region" description="Helical" evidence="1">
    <location>
        <begin position="100"/>
        <end position="119"/>
    </location>
</feature>
<keyword evidence="4" id="KW-1185">Reference proteome</keyword>
<dbReference type="InterPro" id="IPR037185">
    <property type="entry name" value="EmrE-like"/>
</dbReference>
<protein>
    <submittedName>
        <fullName evidence="3">EamA family transporter</fullName>
    </submittedName>
</protein>
<keyword evidence="1" id="KW-0812">Transmembrane</keyword>
<dbReference type="Proteomes" id="UP000244496">
    <property type="component" value="Chromosome"/>
</dbReference>
<evidence type="ECO:0000256" key="1">
    <source>
        <dbReference type="SAM" id="Phobius"/>
    </source>
</evidence>
<dbReference type="SUPFAM" id="SSF103481">
    <property type="entry name" value="Multidrug resistance efflux transporter EmrE"/>
    <property type="match status" value="2"/>
</dbReference>
<gene>
    <name evidence="3" type="ORF">HYN69_14065</name>
</gene>
<feature type="domain" description="EamA" evidence="2">
    <location>
        <begin position="7"/>
        <end position="141"/>
    </location>
</feature>
<evidence type="ECO:0000259" key="2">
    <source>
        <dbReference type="Pfam" id="PF00892"/>
    </source>
</evidence>
<dbReference type="PANTHER" id="PTHR22911:SF103">
    <property type="entry name" value="BLR2811 PROTEIN"/>
    <property type="match status" value="1"/>
</dbReference>
<dbReference type="RefSeq" id="WP_108436291.1">
    <property type="nucleotide sequence ID" value="NZ_CP028918.1"/>
</dbReference>
<feature type="transmembrane region" description="Helical" evidence="1">
    <location>
        <begin position="148"/>
        <end position="168"/>
    </location>
</feature>
<proteinExistence type="predicted"/>
<dbReference type="InterPro" id="IPR000620">
    <property type="entry name" value="EamA_dom"/>
</dbReference>
<keyword evidence="1" id="KW-1133">Transmembrane helix</keyword>
<feature type="domain" description="EamA" evidence="2">
    <location>
        <begin position="151"/>
        <end position="278"/>
    </location>
</feature>
<feature type="transmembrane region" description="Helical" evidence="1">
    <location>
        <begin position="264"/>
        <end position="281"/>
    </location>
</feature>